<evidence type="ECO:0000313" key="4">
    <source>
        <dbReference type="Proteomes" id="UP000078200"/>
    </source>
</evidence>
<evidence type="ECO:0000256" key="1">
    <source>
        <dbReference type="SAM" id="MobiDB-lite"/>
    </source>
</evidence>
<dbReference type="Proteomes" id="UP000078200">
    <property type="component" value="Unassembled WGS sequence"/>
</dbReference>
<sequence>MSEQVIEKHDRIQRHHNSQDISFYVVYGARQPYSDNEKIISNSQKLIEKFGYPWEMMPLMYVILKDTSGDIDEASKRIEEGQQVIEEYKSQYNLNMYDEDTLRRATKPRQREPDSERGNQIECEASSTKRNRNHEKDDEIKFNCNRLENKSNGKSLKKERCIYSDEKEHEDLTIKRIRHNNNEKDILMNEWDKIRKRRREEFIYSSDEKGEHEDPPIKRVRVHNETDLLTNECERIKERRRRDEIIYNDEKDIQTEHEDPSFKRLRVHNETDLLNQYERNRLNRSLSDGQHVVNEYSRQYNLNMYDGCELRCATRQCG</sequence>
<protein>
    <recommendedName>
        <fullName evidence="2">Doublesex dimerisation domain-containing protein</fullName>
    </recommendedName>
</protein>
<feature type="compositionally biased region" description="Basic and acidic residues" evidence="1">
    <location>
        <begin position="109"/>
        <end position="119"/>
    </location>
</feature>
<dbReference type="AlphaFoldDB" id="A0A1A9V4N9"/>
<dbReference type="SMART" id="SM01143">
    <property type="entry name" value="DSX_dimer"/>
    <property type="match status" value="1"/>
</dbReference>
<dbReference type="InterPro" id="IPR014932">
    <property type="entry name" value="DSX_dimer"/>
</dbReference>
<accession>A0A1A9V4N9</accession>
<evidence type="ECO:0000259" key="2">
    <source>
        <dbReference type="SMART" id="SM01143"/>
    </source>
</evidence>
<keyword evidence="4" id="KW-1185">Reference proteome</keyword>
<dbReference type="Pfam" id="PF08828">
    <property type="entry name" value="DSX_dimer"/>
    <property type="match status" value="1"/>
</dbReference>
<dbReference type="Gene3D" id="1.10.8.10">
    <property type="entry name" value="DNA helicase RuvA subunit, C-terminal domain"/>
    <property type="match status" value="1"/>
</dbReference>
<organism evidence="3 4">
    <name type="scientific">Glossina austeni</name>
    <name type="common">Savannah tsetse fly</name>
    <dbReference type="NCBI Taxonomy" id="7395"/>
    <lineage>
        <taxon>Eukaryota</taxon>
        <taxon>Metazoa</taxon>
        <taxon>Ecdysozoa</taxon>
        <taxon>Arthropoda</taxon>
        <taxon>Hexapoda</taxon>
        <taxon>Insecta</taxon>
        <taxon>Pterygota</taxon>
        <taxon>Neoptera</taxon>
        <taxon>Endopterygota</taxon>
        <taxon>Diptera</taxon>
        <taxon>Brachycera</taxon>
        <taxon>Muscomorpha</taxon>
        <taxon>Hippoboscoidea</taxon>
        <taxon>Glossinidae</taxon>
        <taxon>Glossina</taxon>
    </lineage>
</organism>
<feature type="domain" description="Doublesex dimerisation" evidence="2">
    <location>
        <begin position="34"/>
        <end position="95"/>
    </location>
</feature>
<proteinExistence type="predicted"/>
<dbReference type="STRING" id="7395.A0A1A9V4N9"/>
<name>A0A1A9V4N9_GLOAU</name>
<feature type="region of interest" description="Disordered" evidence="1">
    <location>
        <begin position="102"/>
        <end position="136"/>
    </location>
</feature>
<evidence type="ECO:0000313" key="3">
    <source>
        <dbReference type="EnsemblMetazoa" id="GAUT025814-PA"/>
    </source>
</evidence>
<reference evidence="3" key="1">
    <citation type="submission" date="2020-05" db="UniProtKB">
        <authorList>
            <consortium name="EnsemblMetazoa"/>
        </authorList>
    </citation>
    <scope>IDENTIFICATION</scope>
    <source>
        <strain evidence="3">TTRI</strain>
    </source>
</reference>
<dbReference type="VEuPathDB" id="VectorBase:GAUT025814"/>
<dbReference type="EnsemblMetazoa" id="GAUT025814-RA">
    <property type="protein sequence ID" value="GAUT025814-PA"/>
    <property type="gene ID" value="GAUT025814"/>
</dbReference>